<dbReference type="Proteomes" id="UP000075391">
    <property type="component" value="Unassembled WGS sequence"/>
</dbReference>
<evidence type="ECO:0000313" key="2">
    <source>
        <dbReference type="EMBL" id="KYG61935.1"/>
    </source>
</evidence>
<protein>
    <recommendedName>
        <fullName evidence="4">DUF992 domain-containing protein</fullName>
    </recommendedName>
</protein>
<feature type="signal peptide" evidence="1">
    <location>
        <begin position="1"/>
        <end position="19"/>
    </location>
</feature>
<name>A0A150WGD4_BDEBC</name>
<evidence type="ECO:0000256" key="1">
    <source>
        <dbReference type="SAM" id="SignalP"/>
    </source>
</evidence>
<dbReference type="EMBL" id="LUKF01000016">
    <property type="protein sequence ID" value="KYG61935.1"/>
    <property type="molecule type" value="Genomic_DNA"/>
</dbReference>
<gene>
    <name evidence="2" type="ORF">AZI85_06915</name>
</gene>
<feature type="chain" id="PRO_5007572476" description="DUF992 domain-containing protein" evidence="1">
    <location>
        <begin position="20"/>
        <end position="173"/>
    </location>
</feature>
<organism evidence="2 3">
    <name type="scientific">Bdellovibrio bacteriovorus</name>
    <dbReference type="NCBI Taxonomy" id="959"/>
    <lineage>
        <taxon>Bacteria</taxon>
        <taxon>Pseudomonadati</taxon>
        <taxon>Bdellovibrionota</taxon>
        <taxon>Bdellovibrionia</taxon>
        <taxon>Bdellovibrionales</taxon>
        <taxon>Pseudobdellovibrionaceae</taxon>
        <taxon>Bdellovibrio</taxon>
    </lineage>
</organism>
<accession>A0A150WGD4</accession>
<sequence length="173" mass="17684">MKKLAVILALSFAGMFANADTTTLQPTGGDMHAAGGAWVCGLAFKGTSKGIKVIVGHFKTVAYGTLSCKGVGQTYSQNVKIEIGHHWIGATAGIGYFKLAGISSEISLFNSSPEVLLGKYAVAQGEAAIIGGVGAFTAVKVGLPQLAFNVSVQLLKGIGVQVGIDKLTISAID</sequence>
<evidence type="ECO:0000313" key="3">
    <source>
        <dbReference type="Proteomes" id="UP000075391"/>
    </source>
</evidence>
<reference evidence="2 3" key="1">
    <citation type="submission" date="2016-03" db="EMBL/GenBank/DDBJ databases">
        <authorList>
            <person name="Ploux O."/>
        </authorList>
    </citation>
    <scope>NUCLEOTIDE SEQUENCE [LARGE SCALE GENOMIC DNA]</scope>
    <source>
        <strain evidence="2 3">BER2</strain>
    </source>
</reference>
<keyword evidence="1" id="KW-0732">Signal</keyword>
<dbReference type="AlphaFoldDB" id="A0A150WGD4"/>
<comment type="caution">
    <text evidence="2">The sequence shown here is derived from an EMBL/GenBank/DDBJ whole genome shotgun (WGS) entry which is preliminary data.</text>
</comment>
<proteinExistence type="predicted"/>
<dbReference type="RefSeq" id="WP_063244079.1">
    <property type="nucleotide sequence ID" value="NZ_CP168967.1"/>
</dbReference>
<evidence type="ECO:0008006" key="4">
    <source>
        <dbReference type="Google" id="ProtNLM"/>
    </source>
</evidence>